<proteinExistence type="predicted"/>
<dbReference type="AlphaFoldDB" id="A0A554NCY6"/>
<dbReference type="PANTHER" id="PTHR35809:SF1">
    <property type="entry name" value="ARCHAETIDYLSERINE DECARBOXYLASE PROENZYME-RELATED"/>
    <property type="match status" value="1"/>
</dbReference>
<dbReference type="InterPro" id="IPR033175">
    <property type="entry name" value="PSD-A"/>
</dbReference>
<dbReference type="InParanoid" id="A0A554NCY6"/>
<keyword evidence="6" id="KW-0865">Zymogen</keyword>
<evidence type="ECO:0000256" key="5">
    <source>
        <dbReference type="ARBA" id="ARBA00023136"/>
    </source>
</evidence>
<dbReference type="PANTHER" id="PTHR35809">
    <property type="entry name" value="ARCHAETIDYLSERINE DECARBOXYLASE PROENZYME-RELATED"/>
    <property type="match status" value="1"/>
</dbReference>
<keyword evidence="10" id="KW-0670">Pyruvate</keyword>
<evidence type="ECO:0000256" key="8">
    <source>
        <dbReference type="ARBA" id="ARBA00023239"/>
    </source>
</evidence>
<dbReference type="Proteomes" id="UP000319894">
    <property type="component" value="Unassembled WGS sequence"/>
</dbReference>
<reference evidence="11 12" key="1">
    <citation type="submission" date="2018-06" db="EMBL/GenBank/DDBJ databases">
        <title>Natronomonas sp. F16-60 a new haloarchaeon isolated from a solar saltern of Isla Cristina, Huelva, Spain.</title>
        <authorList>
            <person name="Duran-Viseras A."/>
            <person name="Sanchez-Porro C."/>
            <person name="Ventosa A."/>
        </authorList>
    </citation>
    <scope>NUCLEOTIDE SEQUENCE [LARGE SCALE GENOMIC DNA]</scope>
    <source>
        <strain evidence="11 12">F16-60</strain>
    </source>
</reference>
<dbReference type="NCBIfam" id="NF003683">
    <property type="entry name" value="PRK05305.2-3"/>
    <property type="match status" value="1"/>
</dbReference>
<dbReference type="EMBL" id="QMDX01000003">
    <property type="protein sequence ID" value="TSD14890.1"/>
    <property type="molecule type" value="Genomic_DNA"/>
</dbReference>
<dbReference type="RefSeq" id="WP_144261380.1">
    <property type="nucleotide sequence ID" value="NZ_QMDX01000003.1"/>
</dbReference>
<evidence type="ECO:0000256" key="1">
    <source>
        <dbReference type="ARBA" id="ARBA00022475"/>
    </source>
</evidence>
<keyword evidence="9" id="KW-1208">Phospholipid metabolism</keyword>
<gene>
    <name evidence="11" type="ORF">DP107_06675</name>
</gene>
<dbReference type="OrthoDB" id="50255at2157"/>
<keyword evidence="1" id="KW-1003">Cell membrane</keyword>
<keyword evidence="5" id="KW-0472">Membrane</keyword>
<evidence type="ECO:0000256" key="4">
    <source>
        <dbReference type="ARBA" id="ARBA00023098"/>
    </source>
</evidence>
<sequence>MDIAPGGVRYAVAALLTGLAIARRLGRRAAVALGLVGAAAVLAFHRDPERSSPGDGVVAPADGVVSVVRTEEHDGDARVRVGVYMSALDVHVNRVPLDGTVAAVEHVPGGNRLAFSKESEHNERVHVDIAGARDYRVTLIAGAFARRIHPYVEAGDDLARGERLGHISFGSRADVLLPAGVTETDLRVSKGAGTRAGETRLADID</sequence>
<comment type="caution">
    <text evidence="11">The sequence shown here is derived from an EMBL/GenBank/DDBJ whole genome shotgun (WGS) entry which is preliminary data.</text>
</comment>
<evidence type="ECO:0000256" key="10">
    <source>
        <dbReference type="ARBA" id="ARBA00023317"/>
    </source>
</evidence>
<keyword evidence="12" id="KW-1185">Reference proteome</keyword>
<evidence type="ECO:0000313" key="11">
    <source>
        <dbReference type="EMBL" id="TSD14890.1"/>
    </source>
</evidence>
<dbReference type="Pfam" id="PF02666">
    <property type="entry name" value="PS_Dcarbxylase"/>
    <property type="match status" value="1"/>
</dbReference>
<dbReference type="EC" id="4.1.1.65" evidence="11"/>
<accession>A0A554NCY6</accession>
<organism evidence="11 12">
    <name type="scientific">Haloglomus irregulare</name>
    <dbReference type="NCBI Taxonomy" id="2234134"/>
    <lineage>
        <taxon>Archaea</taxon>
        <taxon>Methanobacteriati</taxon>
        <taxon>Methanobacteriota</taxon>
        <taxon>Stenosarchaea group</taxon>
        <taxon>Halobacteria</taxon>
        <taxon>Halobacteriales</taxon>
        <taxon>Natronomonadaceae</taxon>
        <taxon>Haloglomus</taxon>
    </lineage>
</organism>
<evidence type="ECO:0000256" key="9">
    <source>
        <dbReference type="ARBA" id="ARBA00023264"/>
    </source>
</evidence>
<evidence type="ECO:0000256" key="3">
    <source>
        <dbReference type="ARBA" id="ARBA00022793"/>
    </source>
</evidence>
<evidence type="ECO:0000256" key="6">
    <source>
        <dbReference type="ARBA" id="ARBA00023145"/>
    </source>
</evidence>
<keyword evidence="7" id="KW-0594">Phospholipid biosynthesis</keyword>
<keyword evidence="8 11" id="KW-0456">Lyase</keyword>
<name>A0A554NCY6_9EURY</name>
<protein>
    <submittedName>
        <fullName evidence="11">Phosphatidylserine decarboxylase</fullName>
        <ecNumber evidence="11">4.1.1.65</ecNumber>
    </submittedName>
</protein>
<keyword evidence="3" id="KW-0210">Decarboxylase</keyword>
<dbReference type="NCBIfam" id="NF038088">
    <property type="entry name" value="anchor_synt_D"/>
    <property type="match status" value="1"/>
</dbReference>
<evidence type="ECO:0000256" key="2">
    <source>
        <dbReference type="ARBA" id="ARBA00022516"/>
    </source>
</evidence>
<dbReference type="GO" id="GO:0008654">
    <property type="term" value="P:phospholipid biosynthetic process"/>
    <property type="evidence" value="ECO:0007669"/>
    <property type="project" value="UniProtKB-KW"/>
</dbReference>
<dbReference type="GO" id="GO:0004609">
    <property type="term" value="F:phosphatidylserine decarboxylase activity"/>
    <property type="evidence" value="ECO:0007669"/>
    <property type="project" value="UniProtKB-EC"/>
</dbReference>
<evidence type="ECO:0000256" key="7">
    <source>
        <dbReference type="ARBA" id="ARBA00023209"/>
    </source>
</evidence>
<keyword evidence="4" id="KW-0443">Lipid metabolism</keyword>
<dbReference type="InterPro" id="IPR003817">
    <property type="entry name" value="PS_Dcarbxylase"/>
</dbReference>
<keyword evidence="2" id="KW-0444">Lipid biosynthesis</keyword>
<evidence type="ECO:0000313" key="12">
    <source>
        <dbReference type="Proteomes" id="UP000319894"/>
    </source>
</evidence>